<dbReference type="SMART" id="SM00213">
    <property type="entry name" value="UBQ"/>
    <property type="match status" value="1"/>
</dbReference>
<dbReference type="AlphaFoldDB" id="A0AAD5S7H2"/>
<evidence type="ECO:0000256" key="2">
    <source>
        <dbReference type="SAM" id="SignalP"/>
    </source>
</evidence>
<dbReference type="Gene3D" id="3.10.20.90">
    <property type="entry name" value="Phosphatidylinositol 3-kinase Catalytic Subunit, Chain A, domain 1"/>
    <property type="match status" value="1"/>
</dbReference>
<name>A0AAD5S7H2_9FUNG</name>
<dbReference type="PROSITE" id="PS50053">
    <property type="entry name" value="UBIQUITIN_2"/>
    <property type="match status" value="1"/>
</dbReference>
<dbReference type="Pfam" id="PF00240">
    <property type="entry name" value="ubiquitin"/>
    <property type="match status" value="1"/>
</dbReference>
<evidence type="ECO:0000259" key="3">
    <source>
        <dbReference type="PROSITE" id="PS50053"/>
    </source>
</evidence>
<dbReference type="CDD" id="cd17039">
    <property type="entry name" value="Ubl_ubiquitin_like"/>
    <property type="match status" value="1"/>
</dbReference>
<keyword evidence="5" id="KW-1185">Reference proteome</keyword>
<dbReference type="SUPFAM" id="SSF54236">
    <property type="entry name" value="Ubiquitin-like"/>
    <property type="match status" value="1"/>
</dbReference>
<dbReference type="InterPro" id="IPR029071">
    <property type="entry name" value="Ubiquitin-like_domsf"/>
</dbReference>
<reference evidence="4" key="1">
    <citation type="submission" date="2020-05" db="EMBL/GenBank/DDBJ databases">
        <title>Phylogenomic resolution of chytrid fungi.</title>
        <authorList>
            <person name="Stajich J.E."/>
            <person name="Amses K."/>
            <person name="Simmons R."/>
            <person name="Seto K."/>
            <person name="Myers J."/>
            <person name="Bonds A."/>
            <person name="Quandt C.A."/>
            <person name="Barry K."/>
            <person name="Liu P."/>
            <person name="Grigoriev I."/>
            <person name="Longcore J.E."/>
            <person name="James T.Y."/>
        </authorList>
    </citation>
    <scope>NUCLEOTIDE SEQUENCE</scope>
    <source>
        <strain evidence="4">JEL0318</strain>
    </source>
</reference>
<feature type="region of interest" description="Disordered" evidence="1">
    <location>
        <begin position="15"/>
        <end position="53"/>
    </location>
</feature>
<gene>
    <name evidence="4" type="ORF">HK097_000368</name>
</gene>
<evidence type="ECO:0000313" key="4">
    <source>
        <dbReference type="EMBL" id="KAJ3046957.1"/>
    </source>
</evidence>
<protein>
    <recommendedName>
        <fullName evidence="3">Ubiquitin-like domain-containing protein</fullName>
    </recommendedName>
</protein>
<keyword evidence="2" id="KW-0732">Signal</keyword>
<evidence type="ECO:0000256" key="1">
    <source>
        <dbReference type="SAM" id="MobiDB-lite"/>
    </source>
</evidence>
<sequence>MLTGLFLIFSVSSSFGHRSPSEPVPEGTNAAQPAKSDANKSTTESHNTLVDVTKGSAELTGKPYIKDLPSLKAKLPTVAPVARPLPNQPNLEDIVQHLLKLDLTHLRTRLGKLSPKVRNISLILREYRRFLIVKRLHRDAHGILLLPVAPVEACWRAHMEDLDSYTAMSLAIGMTFVYVSNNLTWQNERLRKVESYKAVYRDVFFTEPPDENVFTPLPPLGYILPRILRDNSNEERYQITIRPQNISDAEYNKRQLVVDVADTWTVKDLKKTIHCTWGFSPYNQVLKYRGKALEEGPGSDPAKSPYLRDFGITKHSTITLQMRGHGEWQSPDFCARLAARAAE</sequence>
<evidence type="ECO:0000313" key="5">
    <source>
        <dbReference type="Proteomes" id="UP001212841"/>
    </source>
</evidence>
<organism evidence="4 5">
    <name type="scientific">Rhizophlyctis rosea</name>
    <dbReference type="NCBI Taxonomy" id="64517"/>
    <lineage>
        <taxon>Eukaryota</taxon>
        <taxon>Fungi</taxon>
        <taxon>Fungi incertae sedis</taxon>
        <taxon>Chytridiomycota</taxon>
        <taxon>Chytridiomycota incertae sedis</taxon>
        <taxon>Chytridiomycetes</taxon>
        <taxon>Rhizophlyctidales</taxon>
        <taxon>Rhizophlyctidaceae</taxon>
        <taxon>Rhizophlyctis</taxon>
    </lineage>
</organism>
<feature type="chain" id="PRO_5042268080" description="Ubiquitin-like domain-containing protein" evidence="2">
    <location>
        <begin position="17"/>
        <end position="343"/>
    </location>
</feature>
<comment type="caution">
    <text evidence="4">The sequence shown here is derived from an EMBL/GenBank/DDBJ whole genome shotgun (WGS) entry which is preliminary data.</text>
</comment>
<accession>A0AAD5S7H2</accession>
<feature type="compositionally biased region" description="Polar residues" evidence="1">
    <location>
        <begin position="39"/>
        <end position="50"/>
    </location>
</feature>
<dbReference type="EMBL" id="JADGJD010001057">
    <property type="protein sequence ID" value="KAJ3046957.1"/>
    <property type="molecule type" value="Genomic_DNA"/>
</dbReference>
<feature type="signal peptide" evidence="2">
    <location>
        <begin position="1"/>
        <end position="16"/>
    </location>
</feature>
<feature type="domain" description="Ubiquitin-like" evidence="3">
    <location>
        <begin position="237"/>
        <end position="327"/>
    </location>
</feature>
<proteinExistence type="predicted"/>
<dbReference type="Proteomes" id="UP001212841">
    <property type="component" value="Unassembled WGS sequence"/>
</dbReference>
<dbReference type="InterPro" id="IPR000626">
    <property type="entry name" value="Ubiquitin-like_dom"/>
</dbReference>